<evidence type="ECO:0000313" key="8">
    <source>
        <dbReference type="EMBL" id="MFC7406789.1"/>
    </source>
</evidence>
<keyword evidence="1 5" id="KW-0547">Nucleotide-binding</keyword>
<keyword evidence="6" id="KW-0175">Coiled coil</keyword>
<keyword evidence="3 5" id="KW-0347">Helicase</keyword>
<dbReference type="InterPro" id="IPR014016">
    <property type="entry name" value="UvrD-like_ATP-bd"/>
</dbReference>
<evidence type="ECO:0000256" key="1">
    <source>
        <dbReference type="ARBA" id="ARBA00022741"/>
    </source>
</evidence>
<dbReference type="PROSITE" id="PS51198">
    <property type="entry name" value="UVRD_HELICASE_ATP_BIND"/>
    <property type="match status" value="1"/>
</dbReference>
<dbReference type="PANTHER" id="PTHR11070:SF45">
    <property type="entry name" value="DNA 3'-5' HELICASE"/>
    <property type="match status" value="1"/>
</dbReference>
<evidence type="ECO:0000259" key="7">
    <source>
        <dbReference type="PROSITE" id="PS51198"/>
    </source>
</evidence>
<proteinExistence type="predicted"/>
<comment type="caution">
    <text evidence="8">The sequence shown here is derived from an EMBL/GenBank/DDBJ whole genome shotgun (WGS) entry which is preliminary data.</text>
</comment>
<feature type="coiled-coil region" evidence="6">
    <location>
        <begin position="14"/>
        <end position="45"/>
    </location>
</feature>
<dbReference type="Proteomes" id="UP001596455">
    <property type="component" value="Unassembled WGS sequence"/>
</dbReference>
<name>A0ABW2QBG3_9MICO</name>
<evidence type="ECO:0000313" key="9">
    <source>
        <dbReference type="Proteomes" id="UP001596455"/>
    </source>
</evidence>
<keyword evidence="2 5" id="KW-0378">Hydrolase</keyword>
<dbReference type="PANTHER" id="PTHR11070">
    <property type="entry name" value="UVRD / RECB / PCRA DNA HELICASE FAMILY MEMBER"/>
    <property type="match status" value="1"/>
</dbReference>
<dbReference type="InterPro" id="IPR000212">
    <property type="entry name" value="DNA_helicase_UvrD/REP"/>
</dbReference>
<evidence type="ECO:0000256" key="6">
    <source>
        <dbReference type="SAM" id="Coils"/>
    </source>
</evidence>
<dbReference type="SUPFAM" id="SSF52540">
    <property type="entry name" value="P-loop containing nucleoside triphosphate hydrolases"/>
    <property type="match status" value="1"/>
</dbReference>
<dbReference type="RefSeq" id="WP_382396321.1">
    <property type="nucleotide sequence ID" value="NZ_JBHTCQ010000004.1"/>
</dbReference>
<accession>A0ABW2QBG3</accession>
<feature type="binding site" evidence="5">
    <location>
        <begin position="205"/>
        <end position="212"/>
    </location>
    <ligand>
        <name>ATP</name>
        <dbReference type="ChEBI" id="CHEBI:30616"/>
    </ligand>
</feature>
<sequence length="781" mass="84961">MARRNGDAEQDHQIEREQAYVDRLYARLDDVREEIREDLDGALAERGSSARDLVEREARVQRLTERSTVLDHAENGLCFGRLDLADGQVRYVGRTGLRSPAPERTPLLLDWRAPGARPFYVATPADDHGVVRRRHIRTERRRVTGLEDELLDIDGDTSGLQGEGALMAALGERRTGRMRDIVTTLQAEQDAIVRAHGDGVLVVQGGPGTGKTAVALHRAAYLLYARPEIARQGVLVVGPTSTFLDYIEQVLPSLGETQVVLQTPDRLYPGIEPTRTEEPEAARLKGEAVMAEVLARAVRDRERVTDLEVRFDGDTHCLPAAAVRAAAEEARRAARTHNEARRVFREHVVRGLALEVIGASYRMLQEVEEGLEDELDRFDSALSRTADQVPGRVEAAGTEVDGVVAVHELPHVERDLLEDPEVAAALEALWPLLTPEQLLADLFSDTDRLTSASRGLLDETERAVLFRGPAEEGWSAADVPLLDEAAELLGVDDSGARTLEAARRREHARFARRVLRANDLLDEETDEGGAVDPADLLNDEELAERHAARDHRSFAEKAAADRTWTYGHVVVDEAQELSAMTWRSLFRRCPAGSMTAVGDVHQGSGPTAIATWEVALQPHTSARVRMSELTVGYRTPAEVMAAAEPVLAALDPNGRVPVSVRSTGVSPVRRRTDELAATVTEVVAESRAEGAVAVIAPPDVAVELGAVLGAGTDLLGDVVVLTPVEAKGLEFDAVVVVEPAEILDGDRGLGELYVAMTRTTGTLTVVHTGEVPDVLSHLVPE</sequence>
<feature type="domain" description="UvrD-like helicase ATP-binding" evidence="7">
    <location>
        <begin position="184"/>
        <end position="636"/>
    </location>
</feature>
<protein>
    <submittedName>
        <fullName evidence="8">HelD family protein</fullName>
    </submittedName>
</protein>
<organism evidence="8 9">
    <name type="scientific">Georgenia alba</name>
    <dbReference type="NCBI Taxonomy" id="2233858"/>
    <lineage>
        <taxon>Bacteria</taxon>
        <taxon>Bacillati</taxon>
        <taxon>Actinomycetota</taxon>
        <taxon>Actinomycetes</taxon>
        <taxon>Micrococcales</taxon>
        <taxon>Bogoriellaceae</taxon>
        <taxon>Georgenia</taxon>
    </lineage>
</organism>
<evidence type="ECO:0000256" key="5">
    <source>
        <dbReference type="PROSITE-ProRule" id="PRU00560"/>
    </source>
</evidence>
<evidence type="ECO:0000256" key="3">
    <source>
        <dbReference type="ARBA" id="ARBA00022806"/>
    </source>
</evidence>
<dbReference type="Gene3D" id="3.40.50.300">
    <property type="entry name" value="P-loop containing nucleotide triphosphate hydrolases"/>
    <property type="match status" value="3"/>
</dbReference>
<gene>
    <name evidence="8" type="ORF">ACFQQL_16840</name>
</gene>
<keyword evidence="4 5" id="KW-0067">ATP-binding</keyword>
<dbReference type="Pfam" id="PF13245">
    <property type="entry name" value="AAA_19"/>
    <property type="match status" value="1"/>
</dbReference>
<keyword evidence="9" id="KW-1185">Reference proteome</keyword>
<evidence type="ECO:0000256" key="4">
    <source>
        <dbReference type="ARBA" id="ARBA00022840"/>
    </source>
</evidence>
<evidence type="ECO:0000256" key="2">
    <source>
        <dbReference type="ARBA" id="ARBA00022801"/>
    </source>
</evidence>
<dbReference type="EMBL" id="JBHTCQ010000004">
    <property type="protein sequence ID" value="MFC7406789.1"/>
    <property type="molecule type" value="Genomic_DNA"/>
</dbReference>
<dbReference type="InterPro" id="IPR027417">
    <property type="entry name" value="P-loop_NTPase"/>
</dbReference>
<reference evidence="9" key="1">
    <citation type="journal article" date="2019" name="Int. J. Syst. Evol. Microbiol.">
        <title>The Global Catalogue of Microorganisms (GCM) 10K type strain sequencing project: providing services to taxonomists for standard genome sequencing and annotation.</title>
        <authorList>
            <consortium name="The Broad Institute Genomics Platform"/>
            <consortium name="The Broad Institute Genome Sequencing Center for Infectious Disease"/>
            <person name="Wu L."/>
            <person name="Ma J."/>
        </authorList>
    </citation>
    <scope>NUCLEOTIDE SEQUENCE [LARGE SCALE GENOMIC DNA]</scope>
    <source>
        <strain evidence="9">JCM 1490</strain>
    </source>
</reference>